<dbReference type="SUPFAM" id="SSF55729">
    <property type="entry name" value="Acyl-CoA N-acyltransferases (Nat)"/>
    <property type="match status" value="1"/>
</dbReference>
<dbReference type="Gene3D" id="3.40.630.30">
    <property type="match status" value="1"/>
</dbReference>
<reference evidence="4 5" key="1">
    <citation type="submission" date="2019-10" db="EMBL/GenBank/DDBJ databases">
        <title>Genome diversity of Sutterella seckii.</title>
        <authorList>
            <person name="Chaplin A.V."/>
            <person name="Sokolova S.R."/>
            <person name="Mosin K.A."/>
            <person name="Ivanova E.L."/>
            <person name="Kochetkova T.O."/>
            <person name="Goltsov A.Y."/>
            <person name="Trofimov D.Y."/>
            <person name="Efimov B.A."/>
        </authorList>
    </citation>
    <scope>NUCLEOTIDE SEQUENCE [LARGE SCALE GENOMIC DNA]</scope>
    <source>
        <strain evidence="4 5">ASD393</strain>
    </source>
</reference>
<dbReference type="GO" id="GO:0016747">
    <property type="term" value="F:acyltransferase activity, transferring groups other than amino-acyl groups"/>
    <property type="evidence" value="ECO:0007669"/>
    <property type="project" value="InterPro"/>
</dbReference>
<evidence type="ECO:0000313" key="4">
    <source>
        <dbReference type="EMBL" id="KAB7658862.1"/>
    </source>
</evidence>
<proteinExistence type="predicted"/>
<evidence type="ECO:0000256" key="1">
    <source>
        <dbReference type="ARBA" id="ARBA00022679"/>
    </source>
</evidence>
<dbReference type="InterPro" id="IPR016181">
    <property type="entry name" value="Acyl_CoA_acyltransferase"/>
</dbReference>
<dbReference type="PROSITE" id="PS51186">
    <property type="entry name" value="GNAT"/>
    <property type="match status" value="1"/>
</dbReference>
<dbReference type="CDD" id="cd04301">
    <property type="entry name" value="NAT_SF"/>
    <property type="match status" value="1"/>
</dbReference>
<accession>A0A6I1EQ05</accession>
<dbReference type="InterPro" id="IPR000182">
    <property type="entry name" value="GNAT_dom"/>
</dbReference>
<dbReference type="InterPro" id="IPR050680">
    <property type="entry name" value="YpeA/RimI_acetyltransf"/>
</dbReference>
<dbReference type="PANTHER" id="PTHR43420">
    <property type="entry name" value="ACETYLTRANSFERASE"/>
    <property type="match status" value="1"/>
</dbReference>
<dbReference type="Proteomes" id="UP000430564">
    <property type="component" value="Unassembled WGS sequence"/>
</dbReference>
<dbReference type="AlphaFoldDB" id="A0A6I1EQ05"/>
<keyword evidence="2" id="KW-0012">Acyltransferase</keyword>
<keyword evidence="1 4" id="KW-0808">Transferase</keyword>
<name>A0A6I1EQ05_9BURK</name>
<dbReference type="OrthoDB" id="8595358at2"/>
<comment type="caution">
    <text evidence="4">The sequence shown here is derived from an EMBL/GenBank/DDBJ whole genome shotgun (WGS) entry which is preliminary data.</text>
</comment>
<sequence length="206" mass="22634">MVAANIDFRIATPDDVSTVARIITEVSEGVIDHLLGGVFPGMKPQSILEMILARGSGNLDLKNILLVNVGGELAGLLFAYDSKLQKVSDIMSGFLGDGKVNEMRPLLEAKAENAYWINTLWVNEAFRGQGLAQLLIKLAEDMARGVGCSSLALHCWADNERARRFYEHQNFALKGEIPTASALKDRHPKAGELWVKQLSDDARNEQ</sequence>
<evidence type="ECO:0000313" key="5">
    <source>
        <dbReference type="Proteomes" id="UP000430564"/>
    </source>
</evidence>
<feature type="domain" description="N-acetyltransferase" evidence="3">
    <location>
        <begin position="6"/>
        <end position="190"/>
    </location>
</feature>
<protein>
    <submittedName>
        <fullName evidence="4">GNAT family N-acetyltransferase</fullName>
    </submittedName>
</protein>
<evidence type="ECO:0000259" key="3">
    <source>
        <dbReference type="PROSITE" id="PS51186"/>
    </source>
</evidence>
<gene>
    <name evidence="4" type="ORF">GBM95_07215</name>
</gene>
<evidence type="ECO:0000256" key="2">
    <source>
        <dbReference type="ARBA" id="ARBA00023315"/>
    </source>
</evidence>
<dbReference type="EMBL" id="WEHX01000043">
    <property type="protein sequence ID" value="KAB7658862.1"/>
    <property type="molecule type" value="Genomic_DNA"/>
</dbReference>
<organism evidence="4 5">
    <name type="scientific">Sutterella seckii</name>
    <dbReference type="NCBI Taxonomy" id="1944635"/>
    <lineage>
        <taxon>Bacteria</taxon>
        <taxon>Pseudomonadati</taxon>
        <taxon>Pseudomonadota</taxon>
        <taxon>Betaproteobacteria</taxon>
        <taxon>Burkholderiales</taxon>
        <taxon>Sutterellaceae</taxon>
        <taxon>Sutterella</taxon>
    </lineage>
</organism>
<dbReference type="Pfam" id="PF00583">
    <property type="entry name" value="Acetyltransf_1"/>
    <property type="match status" value="1"/>
</dbReference>
<dbReference type="RefSeq" id="WP_152158483.1">
    <property type="nucleotide sequence ID" value="NZ_WEHX01000043.1"/>
</dbReference>